<keyword evidence="9" id="KW-1185">Reference proteome</keyword>
<evidence type="ECO:0000256" key="3">
    <source>
        <dbReference type="SAM" id="MobiDB-lite"/>
    </source>
</evidence>
<evidence type="ECO:0000256" key="2">
    <source>
        <dbReference type="ARBA" id="ARBA00023157"/>
    </source>
</evidence>
<keyword evidence="2" id="KW-1015">Disulfide bond</keyword>
<gene>
    <name evidence="7" type="ORF">Aud_005090</name>
    <name evidence="6" type="ORF">IFM53868_06857</name>
</gene>
<dbReference type="Proteomes" id="UP000036893">
    <property type="component" value="Unassembled WGS sequence"/>
</dbReference>
<dbReference type="InterPro" id="IPR001542">
    <property type="entry name" value="Defensin_invertebrate/fungal"/>
</dbReference>
<protein>
    <submittedName>
        <fullName evidence="6">Defensin-1</fullName>
    </submittedName>
</protein>
<dbReference type="Gene3D" id="3.30.30.10">
    <property type="entry name" value="Knottin, scorpion toxin-like"/>
    <property type="match status" value="1"/>
</dbReference>
<evidence type="ECO:0000313" key="9">
    <source>
        <dbReference type="Proteomes" id="UP000465266"/>
    </source>
</evidence>
<organism evidence="7 8">
    <name type="scientific">Aspergillus udagawae</name>
    <dbReference type="NCBI Taxonomy" id="91492"/>
    <lineage>
        <taxon>Eukaryota</taxon>
        <taxon>Fungi</taxon>
        <taxon>Dikarya</taxon>
        <taxon>Ascomycota</taxon>
        <taxon>Pezizomycotina</taxon>
        <taxon>Eurotiomycetes</taxon>
        <taxon>Eurotiomycetidae</taxon>
        <taxon>Eurotiales</taxon>
        <taxon>Aspergillaceae</taxon>
        <taxon>Aspergillus</taxon>
        <taxon>Aspergillus subgen. Fumigati</taxon>
    </lineage>
</organism>
<proteinExistence type="inferred from homology"/>
<evidence type="ECO:0000313" key="8">
    <source>
        <dbReference type="Proteomes" id="UP000036893"/>
    </source>
</evidence>
<dbReference type="OrthoDB" id="3550909at2759"/>
<dbReference type="Proteomes" id="UP000465266">
    <property type="component" value="Unassembled WGS sequence"/>
</dbReference>
<dbReference type="SUPFAM" id="SSF57095">
    <property type="entry name" value="Scorpion toxin-like"/>
    <property type="match status" value="1"/>
</dbReference>
<feature type="chain" id="PRO_5041107679" evidence="4">
    <location>
        <begin position="21"/>
        <end position="95"/>
    </location>
</feature>
<evidence type="ECO:0000259" key="5">
    <source>
        <dbReference type="PROSITE" id="PS51378"/>
    </source>
</evidence>
<reference evidence="6 9" key="2">
    <citation type="submission" date="2020-01" db="EMBL/GenBank/DDBJ databases">
        <title>Draft genome sequence of Aspergillus udagawae IFM 53868.</title>
        <authorList>
            <person name="Takahashi H."/>
            <person name="Yaguchi T."/>
        </authorList>
    </citation>
    <scope>NUCLEOTIDE SEQUENCE [LARGE SCALE GENOMIC DNA]</scope>
    <source>
        <strain evidence="6 9">IFM 53868</strain>
    </source>
</reference>
<keyword evidence="4" id="KW-0732">Signal</keyword>
<dbReference type="EMBL" id="BBXM02000003">
    <property type="protein sequence ID" value="GIC88692.1"/>
    <property type="molecule type" value="Genomic_DNA"/>
</dbReference>
<reference evidence="7" key="1">
    <citation type="journal article" date="2015" name="Genome Announc.">
        <title>Draft Genome Sequence of the Pathogenic Filamentous Fungus Aspergillus udagawae Strain IFM 46973T.</title>
        <authorList>
            <person name="Kusuya Y."/>
            <person name="Takahashi-Nakaguchi A."/>
            <person name="Takahashi H."/>
            <person name="Yaguchi T."/>
        </authorList>
    </citation>
    <scope>NUCLEOTIDE SEQUENCE</scope>
    <source>
        <strain evidence="7">IFM 46973</strain>
    </source>
</reference>
<comment type="similarity">
    <text evidence="1">Belongs to the invertebrate defensin family.</text>
</comment>
<dbReference type="InterPro" id="IPR036574">
    <property type="entry name" value="Scorpion_toxin-like_sf"/>
</dbReference>
<evidence type="ECO:0000256" key="1">
    <source>
        <dbReference type="ARBA" id="ARBA00007085"/>
    </source>
</evidence>
<dbReference type="PROSITE" id="PS51378">
    <property type="entry name" value="INVERT_DEFENSINS"/>
    <property type="match status" value="1"/>
</dbReference>
<accession>A0A8E0UWR5</accession>
<comment type="caution">
    <text evidence="7">The sequence shown here is derived from an EMBL/GenBank/DDBJ whole genome shotgun (WGS) entry which is preliminary data.</text>
</comment>
<name>A0A8E0UWR5_9EURO</name>
<feature type="domain" description="Invertebrate defensins family profile" evidence="5">
    <location>
        <begin position="54"/>
        <end position="95"/>
    </location>
</feature>
<evidence type="ECO:0000313" key="6">
    <source>
        <dbReference type="EMBL" id="GFF92479.1"/>
    </source>
</evidence>
<dbReference type="RefSeq" id="XP_043145958.1">
    <property type="nucleotide sequence ID" value="XM_043290023.1"/>
</dbReference>
<dbReference type="AlphaFoldDB" id="A0A8E0UWR5"/>
<dbReference type="Pfam" id="PF01097">
    <property type="entry name" value="Defensin_2"/>
    <property type="match status" value="1"/>
</dbReference>
<evidence type="ECO:0000256" key="4">
    <source>
        <dbReference type="SAM" id="SignalP"/>
    </source>
</evidence>
<dbReference type="GO" id="GO:0006952">
    <property type="term" value="P:defense response"/>
    <property type="evidence" value="ECO:0007669"/>
    <property type="project" value="InterPro"/>
</dbReference>
<dbReference type="EMBL" id="BLKG01000082">
    <property type="protein sequence ID" value="GFF92479.1"/>
    <property type="molecule type" value="Genomic_DNA"/>
</dbReference>
<feature type="signal peptide" evidence="4">
    <location>
        <begin position="1"/>
        <end position="20"/>
    </location>
</feature>
<sequence length="95" mass="10047">MQFSKISAVILTVLAAGVTAAPFAEADTAPAVREEAAPGQPEWPDEHPAISKRGFGCPGDRYQCSEHCRSLGGGRTGGYCGGHWWLGHPTCICTF</sequence>
<reference evidence="7" key="3">
    <citation type="submission" date="2021-01" db="EMBL/GenBank/DDBJ databases">
        <title>Pan-genome distribution and transcriptional activeness of fungal secondary metabolism genes in Aspergillus section Fumigati.</title>
        <authorList>
            <person name="Takahashi H."/>
            <person name="Umemura M."/>
            <person name="Ninomiya A."/>
            <person name="Kusuya Y."/>
            <person name="Urayama S."/>
            <person name="Shimizu M."/>
            <person name="Watanabe A."/>
            <person name="Kamei K."/>
            <person name="Yaguchi T."/>
            <person name="Hagiwara D."/>
        </authorList>
    </citation>
    <scope>NUCLEOTIDE SEQUENCE</scope>
    <source>
        <strain evidence="7">IFM 46973</strain>
    </source>
</reference>
<dbReference type="GeneID" id="66992566"/>
<evidence type="ECO:0000313" key="7">
    <source>
        <dbReference type="EMBL" id="GIC88692.1"/>
    </source>
</evidence>
<feature type="region of interest" description="Disordered" evidence="3">
    <location>
        <begin position="29"/>
        <end position="52"/>
    </location>
</feature>